<comment type="caution">
    <text evidence="1">The sequence shown here is derived from an EMBL/GenBank/DDBJ whole genome shotgun (WGS) entry which is preliminary data.</text>
</comment>
<dbReference type="Proteomes" id="UP001589692">
    <property type="component" value="Unassembled WGS sequence"/>
</dbReference>
<dbReference type="RefSeq" id="WP_377257392.1">
    <property type="nucleotide sequence ID" value="NZ_JBHMAA010000007.1"/>
</dbReference>
<evidence type="ECO:0000313" key="1">
    <source>
        <dbReference type="EMBL" id="MFB9948271.1"/>
    </source>
</evidence>
<dbReference type="EMBL" id="JBHMAA010000007">
    <property type="protein sequence ID" value="MFB9948271.1"/>
    <property type="molecule type" value="Genomic_DNA"/>
</dbReference>
<protein>
    <recommendedName>
        <fullName evidence="3">Isomerase</fullName>
    </recommendedName>
</protein>
<organism evidence="1 2">
    <name type="scientific">Rhizobium puerariae</name>
    <dbReference type="NCBI Taxonomy" id="1585791"/>
    <lineage>
        <taxon>Bacteria</taxon>
        <taxon>Pseudomonadati</taxon>
        <taxon>Pseudomonadota</taxon>
        <taxon>Alphaproteobacteria</taxon>
        <taxon>Hyphomicrobiales</taxon>
        <taxon>Rhizobiaceae</taxon>
        <taxon>Rhizobium/Agrobacterium group</taxon>
        <taxon>Rhizobium</taxon>
    </lineage>
</organism>
<evidence type="ECO:0008006" key="3">
    <source>
        <dbReference type="Google" id="ProtNLM"/>
    </source>
</evidence>
<proteinExistence type="predicted"/>
<name>A0ABV6ACB7_9HYPH</name>
<evidence type="ECO:0000313" key="2">
    <source>
        <dbReference type="Proteomes" id="UP001589692"/>
    </source>
</evidence>
<keyword evidence="2" id="KW-1185">Reference proteome</keyword>
<gene>
    <name evidence="1" type="ORF">ACFFP0_05390</name>
</gene>
<sequence length="111" mass="12257">MPNAKIYIDHAVWTRHAEDIVALLPQFRELLCRELRVGPDACQIVAVPVYGLGDQPHVNVELHILPAPERTGAVLTALGEALRRLLADVVTEKTAVRITTLDPQTYIALKS</sequence>
<accession>A0ABV6ACB7</accession>
<reference evidence="1 2" key="1">
    <citation type="submission" date="2024-09" db="EMBL/GenBank/DDBJ databases">
        <authorList>
            <person name="Sun Q."/>
            <person name="Mori K."/>
        </authorList>
    </citation>
    <scope>NUCLEOTIDE SEQUENCE [LARGE SCALE GENOMIC DNA]</scope>
    <source>
        <strain evidence="1 2">TBRC 4938</strain>
    </source>
</reference>